<dbReference type="SUPFAM" id="SSF53756">
    <property type="entry name" value="UDP-Glycosyltransferase/glycogen phosphorylase"/>
    <property type="match status" value="1"/>
</dbReference>
<name>A0A839UFY2_9HYPH</name>
<protein>
    <submittedName>
        <fullName evidence="3">Glycosyltransferase involved in cell wall biosynthesis</fullName>
    </submittedName>
</protein>
<comment type="caution">
    <text evidence="3">The sequence shown here is derived from an EMBL/GenBank/DDBJ whole genome shotgun (WGS) entry which is preliminary data.</text>
</comment>
<sequence length="399" mass="44718">MIYADITEFVSNPIGTGIQRTVREIFTHWPGGLPACYFDGNALRTMAPDALAAVLDNSSETASREKAAIAAQIIAANPGTVLGSDAYILIPELFWDIPRCNFYAARVADQPARTFAIVYDLLPWTHQDQFGIVDMSPHEPYFRFIFSMAYTAHISTETRQSYEMCTGSKKPWDLPVLHLGADGINMERQHFSPSRKTFVCVGSIEARKRQNDILRAFKRLWDEGVDAELVFVGRVLQHANRSLADAVKDASARYPQFKHYEHATDDDLIAILSTARATIMASTLEGYGIPPIESLHIGIPVIVSETMPSTRRLPNLGQIRFEPKQPSQIAAAVMTMLDDTEASRLWDEAAVIKLPMWRDTAMQVREWATNIWLAHRPIDAKLAERRDKSAALWLSEIGT</sequence>
<evidence type="ECO:0000256" key="1">
    <source>
        <dbReference type="ARBA" id="ARBA00022679"/>
    </source>
</evidence>
<keyword evidence="1 3" id="KW-0808">Transferase</keyword>
<organism evidence="3 4">
    <name type="scientific">Phyllobacterium trifolii</name>
    <dbReference type="NCBI Taxonomy" id="300193"/>
    <lineage>
        <taxon>Bacteria</taxon>
        <taxon>Pseudomonadati</taxon>
        <taxon>Pseudomonadota</taxon>
        <taxon>Alphaproteobacteria</taxon>
        <taxon>Hyphomicrobiales</taxon>
        <taxon>Phyllobacteriaceae</taxon>
        <taxon>Phyllobacterium</taxon>
    </lineage>
</organism>
<dbReference type="PANTHER" id="PTHR46401">
    <property type="entry name" value="GLYCOSYLTRANSFERASE WBBK-RELATED"/>
    <property type="match status" value="1"/>
</dbReference>
<evidence type="ECO:0000259" key="2">
    <source>
        <dbReference type="Pfam" id="PF00534"/>
    </source>
</evidence>
<dbReference type="GO" id="GO:0016757">
    <property type="term" value="F:glycosyltransferase activity"/>
    <property type="evidence" value="ECO:0007669"/>
    <property type="project" value="InterPro"/>
</dbReference>
<dbReference type="InterPro" id="IPR001296">
    <property type="entry name" value="Glyco_trans_1"/>
</dbReference>
<feature type="domain" description="Glycosyl transferase family 1" evidence="2">
    <location>
        <begin position="191"/>
        <end position="350"/>
    </location>
</feature>
<dbReference type="AlphaFoldDB" id="A0A839UFY2"/>
<accession>A0A839UFY2</accession>
<keyword evidence="4" id="KW-1185">Reference proteome</keyword>
<dbReference type="EMBL" id="JACHXN010000057">
    <property type="protein sequence ID" value="MBB3149946.1"/>
    <property type="molecule type" value="Genomic_DNA"/>
</dbReference>
<dbReference type="Pfam" id="PF00534">
    <property type="entry name" value="Glycos_transf_1"/>
    <property type="match status" value="1"/>
</dbReference>
<evidence type="ECO:0000313" key="3">
    <source>
        <dbReference type="EMBL" id="MBB3149946.1"/>
    </source>
</evidence>
<dbReference type="RefSeq" id="WP_183665854.1">
    <property type="nucleotide sequence ID" value="NZ_JACHXN010000057.1"/>
</dbReference>
<dbReference type="PANTHER" id="PTHR46401:SF2">
    <property type="entry name" value="GLYCOSYLTRANSFERASE WBBK-RELATED"/>
    <property type="match status" value="1"/>
</dbReference>
<dbReference type="Proteomes" id="UP000554520">
    <property type="component" value="Unassembled WGS sequence"/>
</dbReference>
<dbReference type="Gene3D" id="3.40.50.2000">
    <property type="entry name" value="Glycogen Phosphorylase B"/>
    <property type="match status" value="1"/>
</dbReference>
<gene>
    <name evidence="3" type="ORF">FHS21_006405</name>
</gene>
<reference evidence="3 4" key="1">
    <citation type="submission" date="2020-08" db="EMBL/GenBank/DDBJ databases">
        <title>Genomic Encyclopedia of Type Strains, Phase III (KMG-III): the genomes of soil and plant-associated and newly described type strains.</title>
        <authorList>
            <person name="Whitman W."/>
        </authorList>
    </citation>
    <scope>NUCLEOTIDE SEQUENCE [LARGE SCALE GENOMIC DNA]</scope>
    <source>
        <strain evidence="3 4">CECT 7015</strain>
    </source>
</reference>
<evidence type="ECO:0000313" key="4">
    <source>
        <dbReference type="Proteomes" id="UP000554520"/>
    </source>
</evidence>
<proteinExistence type="predicted"/>